<feature type="transmembrane region" description="Helical" evidence="1">
    <location>
        <begin position="127"/>
        <end position="147"/>
    </location>
</feature>
<feature type="transmembrane region" description="Helical" evidence="1">
    <location>
        <begin position="104"/>
        <end position="121"/>
    </location>
</feature>
<reference evidence="2 3" key="1">
    <citation type="submission" date="2019-06" db="EMBL/GenBank/DDBJ databases">
        <title>Rhodococcus spaelei sp. nov., isolated from a cave.</title>
        <authorList>
            <person name="Lee S.D."/>
        </authorList>
    </citation>
    <scope>NUCLEOTIDE SEQUENCE [LARGE SCALE GENOMIC DNA]</scope>
    <source>
        <strain evidence="2 3">C9-5</strain>
    </source>
</reference>
<dbReference type="EMBL" id="VIGH01000006">
    <property type="protein sequence ID" value="TQF68318.1"/>
    <property type="molecule type" value="Genomic_DNA"/>
</dbReference>
<feature type="transmembrane region" description="Helical" evidence="1">
    <location>
        <begin position="75"/>
        <end position="97"/>
    </location>
</feature>
<proteinExistence type="predicted"/>
<accession>A0A541B7P2</accession>
<evidence type="ECO:0000313" key="3">
    <source>
        <dbReference type="Proteomes" id="UP000316256"/>
    </source>
</evidence>
<organism evidence="2 3">
    <name type="scientific">Rhodococcus spelaei</name>
    <dbReference type="NCBI Taxonomy" id="2546320"/>
    <lineage>
        <taxon>Bacteria</taxon>
        <taxon>Bacillati</taxon>
        <taxon>Actinomycetota</taxon>
        <taxon>Actinomycetes</taxon>
        <taxon>Mycobacteriales</taxon>
        <taxon>Nocardiaceae</taxon>
        <taxon>Rhodococcus</taxon>
    </lineage>
</organism>
<evidence type="ECO:0000313" key="2">
    <source>
        <dbReference type="EMBL" id="TQF68318.1"/>
    </source>
</evidence>
<keyword evidence="3" id="KW-1185">Reference proteome</keyword>
<dbReference type="InterPro" id="IPR009339">
    <property type="entry name" value="DUF998"/>
</dbReference>
<dbReference type="Pfam" id="PF06197">
    <property type="entry name" value="DUF998"/>
    <property type="match status" value="1"/>
</dbReference>
<sequence>MHDHGRVEAIARTTDHEAAGVARAGAAWWTPISSAAAPLLLIGGWVAAGSRQPPTYSPVRQSISVLSGDAATDQWVMTTALIAVGLCHLLTAAGLYGIRPAARIVLAASGLAGIAMAMIPQPEVGSIPAHVALAVLGAITLALWPAFVGSRAHRWPSLLSVRMCTIATLVFVVMTVWLLIEAQGGANFGLSERICTSIESSWPFLVVLAVRRAAV</sequence>
<comment type="caution">
    <text evidence="2">The sequence shown here is derived from an EMBL/GenBank/DDBJ whole genome shotgun (WGS) entry which is preliminary data.</text>
</comment>
<evidence type="ECO:0000256" key="1">
    <source>
        <dbReference type="SAM" id="Phobius"/>
    </source>
</evidence>
<keyword evidence="1" id="KW-1133">Transmembrane helix</keyword>
<dbReference type="OrthoDB" id="4578416at2"/>
<keyword evidence="1" id="KW-0812">Transmembrane</keyword>
<protein>
    <submittedName>
        <fullName evidence="2">DUF998 domain-containing protein</fullName>
    </submittedName>
</protein>
<gene>
    <name evidence="2" type="ORF">FK531_14565</name>
</gene>
<name>A0A541B7P2_9NOCA</name>
<dbReference type="Proteomes" id="UP000316256">
    <property type="component" value="Unassembled WGS sequence"/>
</dbReference>
<keyword evidence="1" id="KW-0472">Membrane</keyword>
<dbReference type="AlphaFoldDB" id="A0A541B7P2"/>
<feature type="transmembrane region" description="Helical" evidence="1">
    <location>
        <begin position="159"/>
        <end position="180"/>
    </location>
</feature>